<feature type="region of interest" description="Disordered" evidence="1">
    <location>
        <begin position="1"/>
        <end position="74"/>
    </location>
</feature>
<organism evidence="2 3">
    <name type="scientific">Rotaria sordida</name>
    <dbReference type="NCBI Taxonomy" id="392033"/>
    <lineage>
        <taxon>Eukaryota</taxon>
        <taxon>Metazoa</taxon>
        <taxon>Spiralia</taxon>
        <taxon>Gnathifera</taxon>
        <taxon>Rotifera</taxon>
        <taxon>Eurotatoria</taxon>
        <taxon>Bdelloidea</taxon>
        <taxon>Philodinida</taxon>
        <taxon>Philodinidae</taxon>
        <taxon>Rotaria</taxon>
    </lineage>
</organism>
<evidence type="ECO:0000313" key="2">
    <source>
        <dbReference type="EMBL" id="CAF0796499.1"/>
    </source>
</evidence>
<dbReference type="Proteomes" id="UP000663870">
    <property type="component" value="Unassembled WGS sequence"/>
</dbReference>
<keyword evidence="3" id="KW-1185">Reference proteome</keyword>
<protein>
    <submittedName>
        <fullName evidence="2">Uncharacterized protein</fullName>
    </submittedName>
</protein>
<comment type="caution">
    <text evidence="2">The sequence shown here is derived from an EMBL/GenBank/DDBJ whole genome shotgun (WGS) entry which is preliminary data.</text>
</comment>
<sequence length="74" mass="8438">MQKDLSSIPWPNTLRDSNDIPSTTSEFNLPSTLSSEPMDIDVEPRQSIIRSTEPDRVQARYNNSSNQNYSTHKV</sequence>
<proteinExistence type="predicted"/>
<evidence type="ECO:0000313" key="3">
    <source>
        <dbReference type="Proteomes" id="UP000663870"/>
    </source>
</evidence>
<feature type="compositionally biased region" description="Polar residues" evidence="1">
    <location>
        <begin position="60"/>
        <end position="74"/>
    </location>
</feature>
<name>A0A813SGI7_9BILA</name>
<reference evidence="2" key="1">
    <citation type="submission" date="2021-02" db="EMBL/GenBank/DDBJ databases">
        <authorList>
            <person name="Nowell W R."/>
        </authorList>
    </citation>
    <scope>NUCLEOTIDE SEQUENCE</scope>
</reference>
<dbReference type="EMBL" id="CAJNOL010000055">
    <property type="protein sequence ID" value="CAF0796499.1"/>
    <property type="molecule type" value="Genomic_DNA"/>
</dbReference>
<evidence type="ECO:0000256" key="1">
    <source>
        <dbReference type="SAM" id="MobiDB-lite"/>
    </source>
</evidence>
<accession>A0A813SGI7</accession>
<feature type="compositionally biased region" description="Polar residues" evidence="1">
    <location>
        <begin position="19"/>
        <end position="35"/>
    </location>
</feature>
<gene>
    <name evidence="2" type="ORF">JXQ802_LOCUS3996</name>
</gene>
<dbReference type="AlphaFoldDB" id="A0A813SGI7"/>